<dbReference type="RefSeq" id="XP_066832732.1">
    <property type="nucleotide sequence ID" value="XM_066976165.1"/>
</dbReference>
<reference evidence="2 3" key="1">
    <citation type="submission" date="2024-03" db="EMBL/GenBank/DDBJ databases">
        <authorList>
            <person name="Brejova B."/>
        </authorList>
    </citation>
    <scope>NUCLEOTIDE SEQUENCE [LARGE SCALE GENOMIC DNA]</scope>
    <source>
        <strain evidence="2 3">CBS 14171</strain>
    </source>
</reference>
<dbReference type="EMBL" id="OZ022412">
    <property type="protein sequence ID" value="CAK9441979.1"/>
    <property type="molecule type" value="Genomic_DNA"/>
</dbReference>
<evidence type="ECO:0000313" key="2">
    <source>
        <dbReference type="EMBL" id="CAK9441979.1"/>
    </source>
</evidence>
<protein>
    <recommendedName>
        <fullName evidence="1">A to I editase domain-containing protein</fullName>
    </recommendedName>
</protein>
<dbReference type="Proteomes" id="UP001497383">
    <property type="component" value="Chromosome 8"/>
</dbReference>
<accession>A0ABP0ZVT5</accession>
<gene>
    <name evidence="2" type="ORF">LODBEIA_P57940</name>
</gene>
<dbReference type="PANTHER" id="PTHR47803">
    <property type="entry name" value="TRNA-SPECIFIC ADENOSINE DEAMINASE 1"/>
    <property type="match status" value="1"/>
</dbReference>
<evidence type="ECO:0000259" key="1">
    <source>
        <dbReference type="PROSITE" id="PS50141"/>
    </source>
</evidence>
<proteinExistence type="predicted"/>
<dbReference type="GeneID" id="92210990"/>
<organism evidence="2 3">
    <name type="scientific">Lodderomyces beijingensis</name>
    <dbReference type="NCBI Taxonomy" id="1775926"/>
    <lineage>
        <taxon>Eukaryota</taxon>
        <taxon>Fungi</taxon>
        <taxon>Dikarya</taxon>
        <taxon>Ascomycota</taxon>
        <taxon>Saccharomycotina</taxon>
        <taxon>Pichiomycetes</taxon>
        <taxon>Debaryomycetaceae</taxon>
        <taxon>Candida/Lodderomyces clade</taxon>
        <taxon>Lodderomyces</taxon>
    </lineage>
</organism>
<dbReference type="PANTHER" id="PTHR47803:SF1">
    <property type="entry name" value="TRNA-SPECIFIC ADENOSINE DEAMINASE 1"/>
    <property type="match status" value="1"/>
</dbReference>
<dbReference type="InterPro" id="IPR002466">
    <property type="entry name" value="A_deamin"/>
</dbReference>
<evidence type="ECO:0000313" key="3">
    <source>
        <dbReference type="Proteomes" id="UP001497383"/>
    </source>
</evidence>
<dbReference type="PROSITE" id="PS50141">
    <property type="entry name" value="A_DEAMIN_EDITASE"/>
    <property type="match status" value="1"/>
</dbReference>
<sequence>MDQDGLGNKIAKTVIETFASLNLKSGKPTTRSNGVEEWTVLASIVAIHPDRIQPLTIATGVKTLPESVRSYSNGLVVHDMHAETLAVRLFNLFLLGECRDPASVWVEKSDDEEGTKWRWKDGGGALALFVTEPPCGDLSMGYLTSRVDSNEPWPLTEAATGENTDDSLINGVVRGRRGFGQLGVVRTKPGRADSLISYSKSCSDKLCLKQLTGIGNGAVASVMEPVFLEHLVVRGVKQEDFQRCFVDRFQVPGARHWTMISYDINDYEFHKSDTKEVSLVSLLYIVPQSRVQVLNNGIKQGAALKKQTPKAGSGSMVCNRNFMKELAKLQKTQANTYLEFKTGQLQRQQLKQQGRAHLRNWVPTGADDFSL</sequence>
<dbReference type="Pfam" id="PF02137">
    <property type="entry name" value="A_deamin"/>
    <property type="match status" value="1"/>
</dbReference>
<dbReference type="SMART" id="SM00552">
    <property type="entry name" value="ADEAMc"/>
    <property type="match status" value="1"/>
</dbReference>
<dbReference type="InterPro" id="IPR042935">
    <property type="entry name" value="Tad1"/>
</dbReference>
<keyword evidence="3" id="KW-1185">Reference proteome</keyword>
<name>A0ABP0ZVT5_9ASCO</name>
<feature type="domain" description="A to I editase" evidence="1">
    <location>
        <begin position="56"/>
        <end position="233"/>
    </location>
</feature>